<evidence type="ECO:0000313" key="3">
    <source>
        <dbReference type="Proteomes" id="UP000199582"/>
    </source>
</evidence>
<sequence>MALPLWDPLRDLAGTAVRSAGIRATMAIATALLAIVATAFLVSAGFVVLMREVGFPVAAIAFAALFAVLALAMHLFGRAISARQAARTMAARSRAETDIALATVLARSARPLLPLVAFVAAFVLARRS</sequence>
<feature type="transmembrane region" description="Helical" evidence="1">
    <location>
        <begin position="55"/>
        <end position="77"/>
    </location>
</feature>
<keyword evidence="1" id="KW-0472">Membrane</keyword>
<feature type="transmembrane region" description="Helical" evidence="1">
    <location>
        <begin position="98"/>
        <end position="125"/>
    </location>
</feature>
<keyword evidence="1" id="KW-1133">Transmembrane helix</keyword>
<gene>
    <name evidence="2" type="ORF">SAMN05443999_11513</name>
</gene>
<keyword evidence="1" id="KW-0812">Transmembrane</keyword>
<evidence type="ECO:0000313" key="2">
    <source>
        <dbReference type="EMBL" id="SEM19061.1"/>
    </source>
</evidence>
<dbReference type="AlphaFoldDB" id="A0A1H7WC34"/>
<reference evidence="2 3" key="1">
    <citation type="submission" date="2016-10" db="EMBL/GenBank/DDBJ databases">
        <authorList>
            <person name="de Groot N.N."/>
        </authorList>
    </citation>
    <scope>NUCLEOTIDE SEQUENCE [LARGE SCALE GENOMIC DNA]</scope>
    <source>
        <strain evidence="2 3">DSM 100674</strain>
    </source>
</reference>
<dbReference type="Proteomes" id="UP000199582">
    <property type="component" value="Unassembled WGS sequence"/>
</dbReference>
<feature type="transmembrane region" description="Helical" evidence="1">
    <location>
        <begin position="27"/>
        <end position="49"/>
    </location>
</feature>
<dbReference type="RefSeq" id="WP_093039019.1">
    <property type="nucleotide sequence ID" value="NZ_FOAG01000015.1"/>
</dbReference>
<keyword evidence="3" id="KW-1185">Reference proteome</keyword>
<evidence type="ECO:0000256" key="1">
    <source>
        <dbReference type="SAM" id="Phobius"/>
    </source>
</evidence>
<protein>
    <submittedName>
        <fullName evidence="2">Uncharacterized protein</fullName>
    </submittedName>
</protein>
<organism evidence="2 3">
    <name type="scientific">Roseovarius azorensis</name>
    <dbReference type="NCBI Taxonomy" id="1287727"/>
    <lineage>
        <taxon>Bacteria</taxon>
        <taxon>Pseudomonadati</taxon>
        <taxon>Pseudomonadota</taxon>
        <taxon>Alphaproteobacteria</taxon>
        <taxon>Rhodobacterales</taxon>
        <taxon>Roseobacteraceae</taxon>
        <taxon>Roseovarius</taxon>
    </lineage>
</organism>
<accession>A0A1H7WC34</accession>
<name>A0A1H7WC34_9RHOB</name>
<proteinExistence type="predicted"/>
<dbReference type="EMBL" id="FOAG01000015">
    <property type="protein sequence ID" value="SEM19061.1"/>
    <property type="molecule type" value="Genomic_DNA"/>
</dbReference>